<dbReference type="InterPro" id="IPR006260">
    <property type="entry name" value="TonB/TolA_C"/>
</dbReference>
<dbReference type="NCBIfam" id="TIGR01352">
    <property type="entry name" value="tonB_Cterm"/>
    <property type="match status" value="1"/>
</dbReference>
<keyword evidence="6 11" id="KW-0812">Transmembrane</keyword>
<keyword evidence="7" id="KW-0653">Protein transport</keyword>
<dbReference type="InterPro" id="IPR051045">
    <property type="entry name" value="TonB-dependent_transducer"/>
</dbReference>
<sequence length="244" mass="26250">MNSMTQSRIHLPFSKEERIIIAFVVLAHLAFIVPFNFGLTPKPPNYLNDERVLANLLPPDSPSPPKQSAPPAPKIPVEAPKPTPKPTPKPEVKKAEKTPTPTPTPAPSPTQSSPTPAPPTPSAKSSESTQSATVAPSTGGGGVSGTPIQTDIGKLIVVYQPDADPYYPSFSKRAGEQGEVVVRLIIDETGVVEDARLLQSSSYPRLDRAAMEIGKRYRFKPYLINGSPTKISTNLLIKFNLKSP</sequence>
<keyword evidence="4" id="KW-1003">Cell membrane</keyword>
<evidence type="ECO:0000256" key="5">
    <source>
        <dbReference type="ARBA" id="ARBA00022519"/>
    </source>
</evidence>
<evidence type="ECO:0000256" key="2">
    <source>
        <dbReference type="ARBA" id="ARBA00006555"/>
    </source>
</evidence>
<dbReference type="Gene3D" id="3.30.1150.10">
    <property type="match status" value="1"/>
</dbReference>
<evidence type="ECO:0000256" key="7">
    <source>
        <dbReference type="ARBA" id="ARBA00022927"/>
    </source>
</evidence>
<dbReference type="Pfam" id="PF03544">
    <property type="entry name" value="TonB_C"/>
    <property type="match status" value="1"/>
</dbReference>
<feature type="transmembrane region" description="Helical" evidence="11">
    <location>
        <begin position="20"/>
        <end position="39"/>
    </location>
</feature>
<dbReference type="GO" id="GO:0005886">
    <property type="term" value="C:plasma membrane"/>
    <property type="evidence" value="ECO:0007669"/>
    <property type="project" value="UniProtKB-SubCell"/>
</dbReference>
<proteinExistence type="inferred from homology"/>
<evidence type="ECO:0000256" key="1">
    <source>
        <dbReference type="ARBA" id="ARBA00004383"/>
    </source>
</evidence>
<dbReference type="AlphaFoldDB" id="A0AAU8A0J3"/>
<keyword evidence="3" id="KW-0813">Transport</keyword>
<keyword evidence="9 11" id="KW-0472">Membrane</keyword>
<feature type="domain" description="TonB C-terminal" evidence="12">
    <location>
        <begin position="152"/>
        <end position="244"/>
    </location>
</feature>
<dbReference type="RefSeq" id="WP_353438192.1">
    <property type="nucleotide sequence ID" value="NZ_CP099959.1"/>
</dbReference>
<dbReference type="EMBL" id="CP099959">
    <property type="protein sequence ID" value="XCC57162.1"/>
    <property type="molecule type" value="Genomic_DNA"/>
</dbReference>
<dbReference type="PANTHER" id="PTHR33446">
    <property type="entry name" value="PROTEIN TONB-RELATED"/>
    <property type="match status" value="1"/>
</dbReference>
<protein>
    <submittedName>
        <fullName evidence="13">Energy transducer TonB</fullName>
    </submittedName>
</protein>
<dbReference type="PRINTS" id="PR01217">
    <property type="entry name" value="PRICHEXTENSN"/>
</dbReference>
<evidence type="ECO:0000313" key="13">
    <source>
        <dbReference type="EMBL" id="XCC57162.1"/>
    </source>
</evidence>
<accession>A0AAU8A0J3</accession>
<evidence type="ECO:0000256" key="11">
    <source>
        <dbReference type="SAM" id="Phobius"/>
    </source>
</evidence>
<comment type="similarity">
    <text evidence="2">Belongs to the TonB family.</text>
</comment>
<evidence type="ECO:0000256" key="8">
    <source>
        <dbReference type="ARBA" id="ARBA00022989"/>
    </source>
</evidence>
<evidence type="ECO:0000256" key="9">
    <source>
        <dbReference type="ARBA" id="ARBA00023136"/>
    </source>
</evidence>
<dbReference type="GO" id="GO:0015031">
    <property type="term" value="P:protein transport"/>
    <property type="evidence" value="ECO:0007669"/>
    <property type="project" value="UniProtKB-KW"/>
</dbReference>
<evidence type="ECO:0000256" key="10">
    <source>
        <dbReference type="SAM" id="MobiDB-lite"/>
    </source>
</evidence>
<feature type="region of interest" description="Disordered" evidence="10">
    <location>
        <begin position="57"/>
        <end position="147"/>
    </location>
</feature>
<keyword evidence="5" id="KW-0997">Cell inner membrane</keyword>
<dbReference type="PROSITE" id="PS52015">
    <property type="entry name" value="TONB_CTD"/>
    <property type="match status" value="1"/>
</dbReference>
<evidence type="ECO:0000256" key="3">
    <source>
        <dbReference type="ARBA" id="ARBA00022448"/>
    </source>
</evidence>
<reference evidence="13" key="1">
    <citation type="submission" date="2022-06" db="EMBL/GenBank/DDBJ databases">
        <title>New Polynucleobacter species.</title>
        <authorList>
            <person name="Hahn M.W."/>
        </authorList>
    </citation>
    <scope>NUCLEOTIDE SEQUENCE</scope>
    <source>
        <strain evidence="13">UK-FUSCHL-C3</strain>
    </source>
</reference>
<feature type="compositionally biased region" description="Pro residues" evidence="10">
    <location>
        <begin position="59"/>
        <end position="87"/>
    </location>
</feature>
<evidence type="ECO:0000259" key="12">
    <source>
        <dbReference type="PROSITE" id="PS52015"/>
    </source>
</evidence>
<dbReference type="GO" id="GO:0055085">
    <property type="term" value="P:transmembrane transport"/>
    <property type="evidence" value="ECO:0007669"/>
    <property type="project" value="InterPro"/>
</dbReference>
<organism evidence="13">
    <name type="scientific">Polynucleobacter sp. UK-FUSCHL-C3</name>
    <dbReference type="NCBI Taxonomy" id="2955208"/>
    <lineage>
        <taxon>Bacteria</taxon>
        <taxon>Pseudomonadati</taxon>
        <taxon>Pseudomonadota</taxon>
        <taxon>Betaproteobacteria</taxon>
        <taxon>Burkholderiales</taxon>
        <taxon>Burkholderiaceae</taxon>
        <taxon>Polynucleobacter</taxon>
    </lineage>
</organism>
<dbReference type="InterPro" id="IPR037682">
    <property type="entry name" value="TonB_C"/>
</dbReference>
<keyword evidence="8 11" id="KW-1133">Transmembrane helix</keyword>
<gene>
    <name evidence="13" type="ORF">NKE59_06605</name>
</gene>
<comment type="subcellular location">
    <subcellularLocation>
        <location evidence="1">Cell inner membrane</location>
        <topology evidence="1">Single-pass membrane protein</topology>
        <orientation evidence="1">Periplasmic side</orientation>
    </subcellularLocation>
</comment>
<evidence type="ECO:0000256" key="4">
    <source>
        <dbReference type="ARBA" id="ARBA00022475"/>
    </source>
</evidence>
<name>A0AAU8A0J3_9BURK</name>
<feature type="compositionally biased region" description="Low complexity" evidence="10">
    <location>
        <begin position="122"/>
        <end position="137"/>
    </location>
</feature>
<dbReference type="SUPFAM" id="SSF74653">
    <property type="entry name" value="TolA/TonB C-terminal domain"/>
    <property type="match status" value="1"/>
</dbReference>
<feature type="compositionally biased region" description="Basic and acidic residues" evidence="10">
    <location>
        <begin position="88"/>
        <end position="97"/>
    </location>
</feature>
<evidence type="ECO:0000256" key="6">
    <source>
        <dbReference type="ARBA" id="ARBA00022692"/>
    </source>
</evidence>